<dbReference type="SMART" id="SM00448">
    <property type="entry name" value="REC"/>
    <property type="match status" value="1"/>
</dbReference>
<feature type="domain" description="Response regulatory" evidence="2">
    <location>
        <begin position="6"/>
        <end position="126"/>
    </location>
</feature>
<evidence type="ECO:0000313" key="4">
    <source>
        <dbReference type="EMBL" id="SMC32748.1"/>
    </source>
</evidence>
<dbReference type="InterPro" id="IPR007492">
    <property type="entry name" value="LytTR_DNA-bd_dom"/>
</dbReference>
<gene>
    <name evidence="4" type="ORF">SAMN04488500_101140</name>
</gene>
<feature type="domain" description="HTH LytTR-type" evidence="3">
    <location>
        <begin position="137"/>
        <end position="238"/>
    </location>
</feature>
<dbReference type="Proteomes" id="UP000192738">
    <property type="component" value="Unassembled WGS sequence"/>
</dbReference>
<dbReference type="PANTHER" id="PTHR37299:SF1">
    <property type="entry name" value="STAGE 0 SPORULATION PROTEIN A HOMOLOG"/>
    <property type="match status" value="1"/>
</dbReference>
<dbReference type="InterPro" id="IPR046947">
    <property type="entry name" value="LytR-like"/>
</dbReference>
<name>A0A1W1YAH3_9FIRM</name>
<organism evidence="4 5">
    <name type="scientific">Sporomusa malonica</name>
    <dbReference type="NCBI Taxonomy" id="112901"/>
    <lineage>
        <taxon>Bacteria</taxon>
        <taxon>Bacillati</taxon>
        <taxon>Bacillota</taxon>
        <taxon>Negativicutes</taxon>
        <taxon>Selenomonadales</taxon>
        <taxon>Sporomusaceae</taxon>
        <taxon>Sporomusa</taxon>
    </lineage>
</organism>
<dbReference type="GO" id="GO:0000156">
    <property type="term" value="F:phosphorelay response regulator activity"/>
    <property type="evidence" value="ECO:0007669"/>
    <property type="project" value="InterPro"/>
</dbReference>
<dbReference type="Gene3D" id="3.40.50.2300">
    <property type="match status" value="1"/>
</dbReference>
<dbReference type="STRING" id="112901.SAMN04488500_101140"/>
<evidence type="ECO:0000259" key="3">
    <source>
        <dbReference type="PROSITE" id="PS50930"/>
    </source>
</evidence>
<evidence type="ECO:0000259" key="2">
    <source>
        <dbReference type="PROSITE" id="PS50110"/>
    </source>
</evidence>
<reference evidence="4 5" key="1">
    <citation type="submission" date="2017-04" db="EMBL/GenBank/DDBJ databases">
        <authorList>
            <person name="Afonso C.L."/>
            <person name="Miller P.J."/>
            <person name="Scott M.A."/>
            <person name="Spackman E."/>
            <person name="Goraichik I."/>
            <person name="Dimitrov K.M."/>
            <person name="Suarez D.L."/>
            <person name="Swayne D.E."/>
        </authorList>
    </citation>
    <scope>NUCLEOTIDE SEQUENCE [LARGE SCALE GENOMIC DNA]</scope>
    <source>
        <strain evidence="4 5">DSM 5090</strain>
    </source>
</reference>
<keyword evidence="5" id="KW-1185">Reference proteome</keyword>
<dbReference type="GO" id="GO:0003677">
    <property type="term" value="F:DNA binding"/>
    <property type="evidence" value="ECO:0007669"/>
    <property type="project" value="InterPro"/>
</dbReference>
<dbReference type="InterPro" id="IPR001789">
    <property type="entry name" value="Sig_transdc_resp-reg_receiver"/>
</dbReference>
<dbReference type="PROSITE" id="PS50930">
    <property type="entry name" value="HTH_LYTTR"/>
    <property type="match status" value="1"/>
</dbReference>
<dbReference type="Pfam" id="PF04397">
    <property type="entry name" value="LytTR"/>
    <property type="match status" value="1"/>
</dbReference>
<sequence>MRTMLIIAVCEDSNTDRKAICTIIETFLRSQRIDGTVFAYDSAEKFISAIESKKLRFDMVFMDIIMGDMDGMTCARLIRQWDKLVKIVFLTSSTEYVYEGYEVNASGYLVKPLGAEKVTACLQKTIDEVQGLSKETIAVTSGGVKRRIPIDDILYLESRRNQVEVVLAAPNERLVVYTRLDEFTQRHPSKMWLRPHKSFVVNFLYVEEYASDSFVLRDGTVIPISRTYKNATRASFYNLLHNK</sequence>
<dbReference type="SUPFAM" id="SSF52172">
    <property type="entry name" value="CheY-like"/>
    <property type="match status" value="1"/>
</dbReference>
<dbReference type="EMBL" id="FWXI01000001">
    <property type="protein sequence ID" value="SMC32748.1"/>
    <property type="molecule type" value="Genomic_DNA"/>
</dbReference>
<keyword evidence="1" id="KW-0597">Phosphoprotein</keyword>
<accession>A0A1W1YAH3</accession>
<proteinExistence type="predicted"/>
<feature type="modified residue" description="4-aspartylphosphate" evidence="1">
    <location>
        <position position="63"/>
    </location>
</feature>
<dbReference type="SMART" id="SM00850">
    <property type="entry name" value="LytTR"/>
    <property type="match status" value="1"/>
</dbReference>
<evidence type="ECO:0000256" key="1">
    <source>
        <dbReference type="PROSITE-ProRule" id="PRU00169"/>
    </source>
</evidence>
<dbReference type="AlphaFoldDB" id="A0A1W1YAH3"/>
<dbReference type="InterPro" id="IPR011006">
    <property type="entry name" value="CheY-like_superfamily"/>
</dbReference>
<protein>
    <submittedName>
        <fullName evidence="4">Two component transcriptional regulator, LytTR family</fullName>
    </submittedName>
</protein>
<evidence type="ECO:0000313" key="5">
    <source>
        <dbReference type="Proteomes" id="UP000192738"/>
    </source>
</evidence>
<dbReference type="PROSITE" id="PS50110">
    <property type="entry name" value="RESPONSE_REGULATORY"/>
    <property type="match status" value="1"/>
</dbReference>
<dbReference type="Pfam" id="PF00072">
    <property type="entry name" value="Response_reg"/>
    <property type="match status" value="1"/>
</dbReference>
<dbReference type="PANTHER" id="PTHR37299">
    <property type="entry name" value="TRANSCRIPTIONAL REGULATOR-RELATED"/>
    <property type="match status" value="1"/>
</dbReference>
<dbReference type="Gene3D" id="2.40.50.1020">
    <property type="entry name" value="LytTr DNA-binding domain"/>
    <property type="match status" value="1"/>
</dbReference>